<feature type="domain" description="HTH luxR-type" evidence="4">
    <location>
        <begin position="817"/>
        <end position="882"/>
    </location>
</feature>
<evidence type="ECO:0000259" key="4">
    <source>
        <dbReference type="PROSITE" id="PS50043"/>
    </source>
</evidence>
<keyword evidence="3" id="KW-0804">Transcription</keyword>
<dbReference type="SUPFAM" id="SSF48452">
    <property type="entry name" value="TPR-like"/>
    <property type="match status" value="1"/>
</dbReference>
<dbReference type="PANTHER" id="PTHR44688:SF16">
    <property type="entry name" value="DNA-BINDING TRANSCRIPTIONAL ACTIVATOR DEVR_DOSR"/>
    <property type="match status" value="1"/>
</dbReference>
<dbReference type="InterPro" id="IPR036388">
    <property type="entry name" value="WH-like_DNA-bd_sf"/>
</dbReference>
<evidence type="ECO:0000313" key="5">
    <source>
        <dbReference type="EMBL" id="MEK9499981.1"/>
    </source>
</evidence>
<organism evidence="5 6">
    <name type="scientific">Gaopeijia maritima</name>
    <dbReference type="NCBI Taxonomy" id="3119007"/>
    <lineage>
        <taxon>Bacteria</taxon>
        <taxon>Pseudomonadati</taxon>
        <taxon>Gemmatimonadota</taxon>
        <taxon>Longimicrobiia</taxon>
        <taxon>Gaopeijiales</taxon>
        <taxon>Gaopeijiaceae</taxon>
        <taxon>Gaopeijia</taxon>
    </lineage>
</organism>
<dbReference type="InterPro" id="IPR041617">
    <property type="entry name" value="TPR_MalT"/>
</dbReference>
<evidence type="ECO:0000256" key="1">
    <source>
        <dbReference type="ARBA" id="ARBA00023015"/>
    </source>
</evidence>
<evidence type="ECO:0000313" key="6">
    <source>
        <dbReference type="Proteomes" id="UP001484239"/>
    </source>
</evidence>
<comment type="caution">
    <text evidence="5">The sequence shown here is derived from an EMBL/GenBank/DDBJ whole genome shotgun (WGS) entry which is preliminary data.</text>
</comment>
<dbReference type="InterPro" id="IPR000792">
    <property type="entry name" value="Tscrpt_reg_LuxR_C"/>
</dbReference>
<dbReference type="InterPro" id="IPR027417">
    <property type="entry name" value="P-loop_NTPase"/>
</dbReference>
<dbReference type="Gene3D" id="1.10.10.10">
    <property type="entry name" value="Winged helix-like DNA-binding domain superfamily/Winged helix DNA-binding domain"/>
    <property type="match status" value="1"/>
</dbReference>
<keyword evidence="1" id="KW-0805">Transcription regulation</keyword>
<evidence type="ECO:0000256" key="3">
    <source>
        <dbReference type="ARBA" id="ARBA00023163"/>
    </source>
</evidence>
<keyword evidence="6" id="KW-1185">Reference proteome</keyword>
<dbReference type="PRINTS" id="PR00038">
    <property type="entry name" value="HTHLUXR"/>
</dbReference>
<dbReference type="InterPro" id="IPR041664">
    <property type="entry name" value="AAA_16"/>
</dbReference>
<protein>
    <submittedName>
        <fullName evidence="5">LuxR C-terminal-related transcriptional regulator</fullName>
    </submittedName>
</protein>
<dbReference type="InterPro" id="IPR011990">
    <property type="entry name" value="TPR-like_helical_dom_sf"/>
</dbReference>
<dbReference type="CDD" id="cd06170">
    <property type="entry name" value="LuxR_C_like"/>
    <property type="match status" value="1"/>
</dbReference>
<dbReference type="InterPro" id="IPR059106">
    <property type="entry name" value="WHD_MalT"/>
</dbReference>
<name>A0ABU9E5F1_9BACT</name>
<dbReference type="Pfam" id="PF00196">
    <property type="entry name" value="GerE"/>
    <property type="match status" value="1"/>
</dbReference>
<dbReference type="SMART" id="SM00421">
    <property type="entry name" value="HTH_LUXR"/>
    <property type="match status" value="1"/>
</dbReference>
<dbReference type="RefSeq" id="WP_405277827.1">
    <property type="nucleotide sequence ID" value="NZ_JBBHLI010000001.1"/>
</dbReference>
<dbReference type="Pfam" id="PF13191">
    <property type="entry name" value="AAA_16"/>
    <property type="match status" value="1"/>
</dbReference>
<dbReference type="Gene3D" id="1.25.40.10">
    <property type="entry name" value="Tetratricopeptide repeat domain"/>
    <property type="match status" value="1"/>
</dbReference>
<dbReference type="SUPFAM" id="SSF52540">
    <property type="entry name" value="P-loop containing nucleoside triphosphate hydrolases"/>
    <property type="match status" value="1"/>
</dbReference>
<accession>A0ABU9E5F1</accession>
<dbReference type="SUPFAM" id="SSF46894">
    <property type="entry name" value="C-terminal effector domain of the bipartite response regulators"/>
    <property type="match status" value="1"/>
</dbReference>
<keyword evidence="2" id="KW-0238">DNA-binding</keyword>
<dbReference type="PROSITE" id="PS50043">
    <property type="entry name" value="HTH_LUXR_2"/>
    <property type="match status" value="1"/>
</dbReference>
<sequence>MPTTDPGLDQAILSTKVHRPRVAPERVLRERLFERLDRGARGPLTVVSAPTGFGKTTLVADWLGTRWQGGSGWVSLGASDNDRALFWGYLCAAFEQAGVPGARALASAAFAPGPVPTEALVAPMLAELGAVAEPVVLVLDDVHLLDDAGVLEALRQLVEGAPDAVRWVLVSRRAAPFPVGRLRARGLLVEISVDDLRFDRVEATGFLASRFNVAPSDELVDRLVRRTEGWAAGLQLASLTVGEGDDPESAAAAFTGDHPWVTELLVEEVLDRQPPGVRDFLLRTSVLDRFNADLAARVVGVDDAAALLRQVHRRGLFLVELDGRREWFRYHHLFGEMLRARLAEVEPDAPKRLHGAASRWFDGEGLLEEAVQHAHRSDDPEWAAEVIERGWRRMDRSFRSERWLSWARRLPAERVRERPVLALGMGWALLDIARLDEAETFLTRAQEWLEGTAEGPGPRVSAEADYRSMGGFLSAGWAYLAQARGDLEATERHAREALERLPRDDSFYRGIPAVTVGLAQWARGELDAAVRSFDDGLHAFRAAGNAPFEHGALYVMAEVRLEQGWLAESAALFAEAEALEGDLPASDEVRAGRAELLVERGRPEEAAALLDPTRGAPPAPGGDEPRLAIARAELAALRGDSAAARTLIDTALAARLEAARVPRRRPLEARRARLQVLDGDLAEAERWARAALPGDRSDELVALAELALARCLRGESALAEVEARIASIDDARARDTGPRLAVEARLLRARLAEHVGDRSGARRLVAEAVEQAATDELVRVLHRSAPPEVLASVLAAESRWSGLRERLDTLAAGPAGGSPLEGILTRREVEVLGLVREGLRNKDIAKRLFISLSTVKRHIANIYAKLGVTHRTAAVARLEELERG</sequence>
<proteinExistence type="predicted"/>
<dbReference type="InterPro" id="IPR016032">
    <property type="entry name" value="Sig_transdc_resp-reg_C-effctor"/>
</dbReference>
<dbReference type="Pfam" id="PF25873">
    <property type="entry name" value="WHD_MalT"/>
    <property type="match status" value="1"/>
</dbReference>
<dbReference type="EMBL" id="JBBHLI010000001">
    <property type="protein sequence ID" value="MEK9499981.1"/>
    <property type="molecule type" value="Genomic_DNA"/>
</dbReference>
<dbReference type="PROSITE" id="PS00622">
    <property type="entry name" value="HTH_LUXR_1"/>
    <property type="match status" value="1"/>
</dbReference>
<reference evidence="5 6" key="1">
    <citation type="submission" date="2024-02" db="EMBL/GenBank/DDBJ databases">
        <title>A novel Gemmatimonadota bacterium.</title>
        <authorList>
            <person name="Du Z.-J."/>
            <person name="Ye Y.-Q."/>
        </authorList>
    </citation>
    <scope>NUCLEOTIDE SEQUENCE [LARGE SCALE GENOMIC DNA]</scope>
    <source>
        <strain evidence="5 6">DH-20</strain>
    </source>
</reference>
<dbReference type="PANTHER" id="PTHR44688">
    <property type="entry name" value="DNA-BINDING TRANSCRIPTIONAL ACTIVATOR DEVR_DOSR"/>
    <property type="match status" value="1"/>
</dbReference>
<gene>
    <name evidence="5" type="ORF">WI372_03155</name>
</gene>
<dbReference type="Proteomes" id="UP001484239">
    <property type="component" value="Unassembled WGS sequence"/>
</dbReference>
<dbReference type="Pfam" id="PF17874">
    <property type="entry name" value="TPR_MalT"/>
    <property type="match status" value="1"/>
</dbReference>
<evidence type="ECO:0000256" key="2">
    <source>
        <dbReference type="ARBA" id="ARBA00023125"/>
    </source>
</evidence>